<accession>A0A4Y2FIM3</accession>
<keyword evidence="2" id="KW-1185">Reference proteome</keyword>
<gene>
    <name evidence="1" type="ORF">AVEN_248296_1</name>
</gene>
<comment type="caution">
    <text evidence="1">The sequence shown here is derived from an EMBL/GenBank/DDBJ whole genome shotgun (WGS) entry which is preliminary data.</text>
</comment>
<dbReference type="Proteomes" id="UP000499080">
    <property type="component" value="Unassembled WGS sequence"/>
</dbReference>
<evidence type="ECO:0000313" key="1">
    <source>
        <dbReference type="EMBL" id="GBM40275.1"/>
    </source>
</evidence>
<name>A0A4Y2FIM3_ARAVE</name>
<reference evidence="1 2" key="1">
    <citation type="journal article" date="2019" name="Sci. Rep.">
        <title>Orb-weaving spider Araneus ventricosus genome elucidates the spidroin gene catalogue.</title>
        <authorList>
            <person name="Kono N."/>
            <person name="Nakamura H."/>
            <person name="Ohtoshi R."/>
            <person name="Moran D.A.P."/>
            <person name="Shinohara A."/>
            <person name="Yoshida Y."/>
            <person name="Fujiwara M."/>
            <person name="Mori M."/>
            <person name="Tomita M."/>
            <person name="Arakawa K."/>
        </authorList>
    </citation>
    <scope>NUCLEOTIDE SEQUENCE [LARGE SCALE GENOMIC DNA]</scope>
</reference>
<sequence>MHENLLKTVITFLENSKPKAQSVSDELCSEWIKLFLIHKNIQLMRLAFQKHVGQDSSKVNSSMEENKVKSYNVTFKQPTVESESYEEQELHIETHQCEEWEKVSKFFNLSKTPPFEKFTEFDSEVQVCGLMMRSFLKQFLRLRVMRKRWMFQQTPTLLRVRLKMLFTSCSCNVQKTWKKRI</sequence>
<dbReference type="AlphaFoldDB" id="A0A4Y2FIM3"/>
<proteinExistence type="predicted"/>
<protein>
    <submittedName>
        <fullName evidence="1">Uncharacterized protein</fullName>
    </submittedName>
</protein>
<evidence type="ECO:0000313" key="2">
    <source>
        <dbReference type="Proteomes" id="UP000499080"/>
    </source>
</evidence>
<organism evidence="1 2">
    <name type="scientific">Araneus ventricosus</name>
    <name type="common">Orbweaver spider</name>
    <name type="synonym">Epeira ventricosa</name>
    <dbReference type="NCBI Taxonomy" id="182803"/>
    <lineage>
        <taxon>Eukaryota</taxon>
        <taxon>Metazoa</taxon>
        <taxon>Ecdysozoa</taxon>
        <taxon>Arthropoda</taxon>
        <taxon>Chelicerata</taxon>
        <taxon>Arachnida</taxon>
        <taxon>Araneae</taxon>
        <taxon>Araneomorphae</taxon>
        <taxon>Entelegynae</taxon>
        <taxon>Araneoidea</taxon>
        <taxon>Araneidae</taxon>
        <taxon>Araneus</taxon>
    </lineage>
</organism>
<dbReference type="EMBL" id="BGPR01000924">
    <property type="protein sequence ID" value="GBM40275.1"/>
    <property type="molecule type" value="Genomic_DNA"/>
</dbReference>